<dbReference type="OrthoDB" id="286438at2759"/>
<dbReference type="InterPro" id="IPR035309">
    <property type="entry name" value="PSME4"/>
</dbReference>
<dbReference type="Proteomes" id="UP000692954">
    <property type="component" value="Unassembled WGS sequence"/>
</dbReference>
<keyword evidence="2" id="KW-1185">Reference proteome</keyword>
<dbReference type="EMBL" id="CAJJDN010000053">
    <property type="protein sequence ID" value="CAD8088667.1"/>
    <property type="molecule type" value="Genomic_DNA"/>
</dbReference>
<comment type="caution">
    <text evidence="1">The sequence shown here is derived from an EMBL/GenBank/DDBJ whole genome shotgun (WGS) entry which is preliminary data.</text>
</comment>
<reference evidence="1" key="1">
    <citation type="submission" date="2021-01" db="EMBL/GenBank/DDBJ databases">
        <authorList>
            <consortium name="Genoscope - CEA"/>
            <person name="William W."/>
        </authorList>
    </citation>
    <scope>NUCLEOTIDE SEQUENCE</scope>
</reference>
<evidence type="ECO:0000313" key="1">
    <source>
        <dbReference type="EMBL" id="CAD8088667.1"/>
    </source>
</evidence>
<dbReference type="GO" id="GO:0010499">
    <property type="term" value="P:proteasomal ubiquitin-independent protein catabolic process"/>
    <property type="evidence" value="ECO:0007669"/>
    <property type="project" value="TreeGrafter"/>
</dbReference>
<sequence>MISAYRFNYEHLPKEVKLNTFDAERGLIYNEIIRLLKDFEMSSSKHWFPIMNLLQRFKQIYSFLNEERQELAELILSKLGGLKSCVGLQNGFSLVCTIIQNKQKYLSLKVDWRYWHQYLQDKFMTNKDKTITSQTFSTQLFMQFCQFLKTVKYYFDADVVQFAFLKFREYLGYQDKQVAWAYLMLFVPFRNEIPQDVYKDLIKYLMDPLLIFGEKDNCRLKFILNYLRVYPQQMNLMPQMMRFFHGYWRNDLGQDDKNEKLVAMLLPDDTLGVPSLFKIMPQLLVELIGNSKRDGYQEYMLTIKRLFSLVDSITSVYSQQTMDDQIFKLLKLMVGNFIQKYRRDQLLLRIYEMQQNKNYDETVSESLMQELIDQFNDVHIQDFIESDKYILELLFINPDQGYSSFQINYPNKRNQQKIHTTKINIDKLLPFLLDEQAKQDFLEIVMDVLDKVIYMEDQGYSTAKTVLYLSCFEPKLIDFFLNKMKQAINDVTALQFVTIKSILIFMAIPILQGKCPYSVHQMQEFMDLTYKLFEVQGVSENIDSLEFYCKIFMNVPIYTPEEYMELYGEENELCRYLSDFVSEVFNLVIKNFNLVKYKDVDYGFVLPNLINIFWPYIANSSPKMLDCIVDKIKQHLENLETQDLSALGDLIDCILYRDPRLLEYIIDLCMEKLLKQRQCPLGKHYLSFIVQLSKHSDYILQFEPTAGNKLSKLLWLTLLEKSLTYAGKATQQHDMKIQAIVINYLMDEEDEVFTKVSDIIHSVIITNQIIKTNNLSWQNKSSQFFKKDFDKKVLYQPQDLIVEWILPTRQDWEYIFDWNRMFMFGVIEEFERTYMKEFEFYEMPRDFPKLIDLMIFRNPPMDPNLKQICYRIWFLVFGCFTGSSLFTPFQPQDKIEGSKGHIKLQQIQQDYLKRVCPPEYWDLRQRLGTFAINSICYAINTGVAHDKDINDLLVTIASECISSQTLNQELQLGREFMEGCRQLMQASQCKLYFESRIQCVIDINTYLYQRHVFMLHLQGIPIEYNQIYNYIIVLYLLGHSEFSSPQYLLPYSELTTYTLTTGVRNNFFEYLLGILNYNDKDSKLSKINQLSERSKEYKQLIDLLQGFNSAVQHISSDIEMSMSIQKQLNQFISVMEYVDNQKCKYLIMESCVHHLAIQYDESCVVLHQDYNDRLEMINNSIKALQSQYFWKCKIIHSLSLLNNINIIRQVPDNCINAYRDLCINDHVTLNQLGRAGLFYFLRLAKQMIYQKQQVNNCKFEKHLPFSKFVQYRYLTEEQLTIIDKSYQSILELEDILKAQQPIYRSKMHEKYMFTQNDITKVTIINDTITPFIKDLRQLFTDRQYMRLFMEKILIDKDVAPTSEFDITDAPSQEVQFMSAQGITRYVQIFFTYIYGKNRNRQSPFSATQSFFMSDFYFRLFKKMFQVCGIAAFYSTKEIIDEYIEQFDQREKQRLVSCYLTALHRSLLNVGSYIQDSFIRILPNITQEIFYDYHLAFFYMCRDQDWQWISPVYQKMLQCCQDLIPQGGFKGLRYIQLLKILIQSQGPRIITLQDQILQQFGSIIVTYPSSVYVEEYTCTLATALLQTILIPIPIDAPYQDQYLIPTTANFQIWYNNDLQVFFTNFNQFLSNHQQTDKIKFYQELSARILEFIAISKFDNYSWKFIVEAMKIIFQNNQTDIDAQEILRKYIECDYDEITELLDIAELMTKNETWNIRKRANFFLRDWYFKAKLEGSSLNQIPKQLLNMFQDSNLQLQFQAVSSLADYLKLYTKQELEDLFKTASENRVYILMSMLLSRQDRNYNWTDQALSQIFQELKNKRILQEFVSEYWKSRQDWQRVFKDEISEENVRKLQEIVNPHPYYA</sequence>
<gene>
    <name evidence="1" type="ORF">PSON_ATCC_30995.1.T0530037</name>
</gene>
<dbReference type="GO" id="GO:0005634">
    <property type="term" value="C:nucleus"/>
    <property type="evidence" value="ECO:0007669"/>
    <property type="project" value="TreeGrafter"/>
</dbReference>
<dbReference type="GO" id="GO:0016504">
    <property type="term" value="F:peptidase activator activity"/>
    <property type="evidence" value="ECO:0007669"/>
    <property type="project" value="InterPro"/>
</dbReference>
<organism evidence="1 2">
    <name type="scientific">Paramecium sonneborni</name>
    <dbReference type="NCBI Taxonomy" id="65129"/>
    <lineage>
        <taxon>Eukaryota</taxon>
        <taxon>Sar</taxon>
        <taxon>Alveolata</taxon>
        <taxon>Ciliophora</taxon>
        <taxon>Intramacronucleata</taxon>
        <taxon>Oligohymenophorea</taxon>
        <taxon>Peniculida</taxon>
        <taxon>Parameciidae</taxon>
        <taxon>Paramecium</taxon>
    </lineage>
</organism>
<protein>
    <submittedName>
        <fullName evidence="1">Uncharacterized protein</fullName>
    </submittedName>
</protein>
<evidence type="ECO:0000313" key="2">
    <source>
        <dbReference type="Proteomes" id="UP000692954"/>
    </source>
</evidence>
<dbReference type="PANTHER" id="PTHR32170:SF3">
    <property type="entry name" value="PROTEASOME ACTIVATOR COMPLEX SUBUNIT 4"/>
    <property type="match status" value="1"/>
</dbReference>
<proteinExistence type="predicted"/>
<dbReference type="GO" id="GO:0070628">
    <property type="term" value="F:proteasome binding"/>
    <property type="evidence" value="ECO:0007669"/>
    <property type="project" value="InterPro"/>
</dbReference>
<dbReference type="GO" id="GO:0005829">
    <property type="term" value="C:cytosol"/>
    <property type="evidence" value="ECO:0007669"/>
    <property type="project" value="TreeGrafter"/>
</dbReference>
<accession>A0A8S1N5J9</accession>
<dbReference type="PANTHER" id="PTHR32170">
    <property type="entry name" value="PROTEASOME ACTIVATOR COMPLEX SUBUNIT 4"/>
    <property type="match status" value="1"/>
</dbReference>
<name>A0A8S1N5J9_9CILI</name>